<evidence type="ECO:0000256" key="3">
    <source>
        <dbReference type="ARBA" id="ARBA00023163"/>
    </source>
</evidence>
<gene>
    <name evidence="6" type="ORF">SAMN04488122_1530</name>
</gene>
<dbReference type="RefSeq" id="WP_089892670.1">
    <property type="nucleotide sequence ID" value="NZ_FOJG01000001.1"/>
</dbReference>
<keyword evidence="4" id="KW-1133">Transmembrane helix</keyword>
<feature type="transmembrane region" description="Helical" evidence="4">
    <location>
        <begin position="6"/>
        <end position="22"/>
    </location>
</feature>
<dbReference type="InterPro" id="IPR018060">
    <property type="entry name" value="HTH_AraC"/>
</dbReference>
<evidence type="ECO:0000256" key="2">
    <source>
        <dbReference type="ARBA" id="ARBA00023125"/>
    </source>
</evidence>
<dbReference type="Pfam" id="PF12833">
    <property type="entry name" value="HTH_18"/>
    <property type="match status" value="1"/>
</dbReference>
<organism evidence="6 7">
    <name type="scientific">Chitinophaga arvensicola</name>
    <dbReference type="NCBI Taxonomy" id="29529"/>
    <lineage>
        <taxon>Bacteria</taxon>
        <taxon>Pseudomonadati</taxon>
        <taxon>Bacteroidota</taxon>
        <taxon>Chitinophagia</taxon>
        <taxon>Chitinophagales</taxon>
        <taxon>Chitinophagaceae</taxon>
        <taxon>Chitinophaga</taxon>
    </lineage>
</organism>
<keyword evidence="7" id="KW-1185">Reference proteome</keyword>
<keyword evidence="4" id="KW-0472">Membrane</keyword>
<evidence type="ECO:0000313" key="7">
    <source>
        <dbReference type="Proteomes" id="UP000199310"/>
    </source>
</evidence>
<proteinExistence type="predicted"/>
<feature type="domain" description="HTH araC/xylS-type" evidence="5">
    <location>
        <begin position="283"/>
        <end position="389"/>
    </location>
</feature>
<evidence type="ECO:0000313" key="6">
    <source>
        <dbReference type="EMBL" id="SEW27564.1"/>
    </source>
</evidence>
<dbReference type="OrthoDB" id="5492415at2"/>
<keyword evidence="3" id="KW-0804">Transcription</keyword>
<dbReference type="PANTHER" id="PTHR43280">
    <property type="entry name" value="ARAC-FAMILY TRANSCRIPTIONAL REGULATOR"/>
    <property type="match status" value="1"/>
</dbReference>
<dbReference type="AlphaFoldDB" id="A0A1I0QKI4"/>
<dbReference type="PANTHER" id="PTHR43280:SF29">
    <property type="entry name" value="ARAC-FAMILY TRANSCRIPTIONAL REGULATOR"/>
    <property type="match status" value="1"/>
</dbReference>
<dbReference type="STRING" id="29529.SAMN04488122_1530"/>
<feature type="transmembrane region" description="Helical" evidence="4">
    <location>
        <begin position="203"/>
        <end position="226"/>
    </location>
</feature>
<evidence type="ECO:0000256" key="1">
    <source>
        <dbReference type="ARBA" id="ARBA00023015"/>
    </source>
</evidence>
<dbReference type="SUPFAM" id="SSF46689">
    <property type="entry name" value="Homeodomain-like"/>
    <property type="match status" value="1"/>
</dbReference>
<evidence type="ECO:0000256" key="4">
    <source>
        <dbReference type="SAM" id="Phobius"/>
    </source>
</evidence>
<protein>
    <submittedName>
        <fullName evidence="6">AraC-type DNA-binding protein</fullName>
    </submittedName>
</protein>
<feature type="transmembrane region" description="Helical" evidence="4">
    <location>
        <begin position="62"/>
        <end position="80"/>
    </location>
</feature>
<feature type="transmembrane region" description="Helical" evidence="4">
    <location>
        <begin position="34"/>
        <end position="56"/>
    </location>
</feature>
<feature type="transmembrane region" description="Helical" evidence="4">
    <location>
        <begin position="163"/>
        <end position="183"/>
    </location>
</feature>
<keyword evidence="1" id="KW-0805">Transcription regulation</keyword>
<keyword evidence="4" id="KW-0812">Transmembrane</keyword>
<evidence type="ECO:0000259" key="5">
    <source>
        <dbReference type="PROSITE" id="PS01124"/>
    </source>
</evidence>
<sequence length="413" mass="46845">MKYIILLGAFQALVVFSIFIINNKRTSADKTLSWFLIWVFIHLGSAFLLHVIFPDAQIHKQFYTFISLIYTPLFWSYTVQLSGRYQQIKNKVYLLFLPALMAAIVYFAIAGYVITHGGDTPPVIISYNKITGYALIVSSLVYGTLFLVESRHIPTFWQSERQLVQFTGVASLITGFFMLWLTVNKMLPDASQVMLDSHLWGRIVTYISLLSICLAIGRVKVLSLIYTDTQVPLLESARDVLETVIDTPTAFIENEVSEMATPDPAGSNRKSLLSADQQSGIARDIKRWMEEKGVYKEPGLTLDNLAAMMEISRHHLSETLNQYLGKSFYQFVNEYRIREVVRLIDENRANKITPNLLSLAFDAGFHSKSSFNQYFKKVTGNTPSAYLKSTHPAGSRYTKISVNNDNSTAFYQP</sequence>
<keyword evidence="2 6" id="KW-0238">DNA-binding</keyword>
<dbReference type="PROSITE" id="PS01124">
    <property type="entry name" value="HTH_ARAC_FAMILY_2"/>
    <property type="match status" value="1"/>
</dbReference>
<dbReference type="Gene3D" id="1.10.10.60">
    <property type="entry name" value="Homeodomain-like"/>
    <property type="match status" value="2"/>
</dbReference>
<dbReference type="EMBL" id="FOJG01000001">
    <property type="protein sequence ID" value="SEW27564.1"/>
    <property type="molecule type" value="Genomic_DNA"/>
</dbReference>
<accession>A0A1I0QKI4</accession>
<dbReference type="GO" id="GO:0003700">
    <property type="term" value="F:DNA-binding transcription factor activity"/>
    <property type="evidence" value="ECO:0007669"/>
    <property type="project" value="InterPro"/>
</dbReference>
<feature type="transmembrane region" description="Helical" evidence="4">
    <location>
        <begin position="130"/>
        <end position="148"/>
    </location>
</feature>
<feature type="transmembrane region" description="Helical" evidence="4">
    <location>
        <begin position="92"/>
        <end position="114"/>
    </location>
</feature>
<dbReference type="InterPro" id="IPR009057">
    <property type="entry name" value="Homeodomain-like_sf"/>
</dbReference>
<dbReference type="GO" id="GO:0043565">
    <property type="term" value="F:sequence-specific DNA binding"/>
    <property type="evidence" value="ECO:0007669"/>
    <property type="project" value="InterPro"/>
</dbReference>
<dbReference type="Proteomes" id="UP000199310">
    <property type="component" value="Unassembled WGS sequence"/>
</dbReference>
<dbReference type="SMART" id="SM00342">
    <property type="entry name" value="HTH_ARAC"/>
    <property type="match status" value="1"/>
</dbReference>
<reference evidence="7" key="1">
    <citation type="submission" date="2016-10" db="EMBL/GenBank/DDBJ databases">
        <authorList>
            <person name="Varghese N."/>
            <person name="Submissions S."/>
        </authorList>
    </citation>
    <scope>NUCLEOTIDE SEQUENCE [LARGE SCALE GENOMIC DNA]</scope>
    <source>
        <strain evidence="7">DSM 3695</strain>
    </source>
</reference>
<name>A0A1I0QKI4_9BACT</name>